<keyword evidence="6 15" id="KW-0863">Zinc-finger</keyword>
<dbReference type="GO" id="GO:0005829">
    <property type="term" value="C:cytosol"/>
    <property type="evidence" value="ECO:0007669"/>
    <property type="project" value="TreeGrafter"/>
</dbReference>
<evidence type="ECO:0000256" key="10">
    <source>
        <dbReference type="ARBA" id="ARBA00022833"/>
    </source>
</evidence>
<dbReference type="GO" id="GO:0004843">
    <property type="term" value="F:cysteine-type deubiquitinase activity"/>
    <property type="evidence" value="ECO:0007669"/>
    <property type="project" value="UniProtKB-UniRule"/>
</dbReference>
<gene>
    <name evidence="20" type="ORF">GPM918_LOCUS4926</name>
    <name evidence="21" type="ORF">SRO942_LOCUS4927</name>
</gene>
<evidence type="ECO:0000256" key="1">
    <source>
        <dbReference type="ARBA" id="ARBA00000707"/>
    </source>
</evidence>
<keyword evidence="4 11" id="KW-0479">Metal-binding</keyword>
<keyword evidence="10 11" id="KW-0862">Zinc</keyword>
<dbReference type="GO" id="GO:0008270">
    <property type="term" value="F:zinc ion binding"/>
    <property type="evidence" value="ECO:0007669"/>
    <property type="project" value="UniProtKB-UniRule"/>
</dbReference>
<evidence type="ECO:0000256" key="16">
    <source>
        <dbReference type="RuleBase" id="RU366025"/>
    </source>
</evidence>
<name>A0A813UUX7_9BILA</name>
<keyword evidence="9 11" id="KW-0788">Thiol protease</keyword>
<reference evidence="20" key="1">
    <citation type="submission" date="2021-02" db="EMBL/GenBank/DDBJ databases">
        <authorList>
            <person name="Nowell W R."/>
        </authorList>
    </citation>
    <scope>NUCLEOTIDE SEQUENCE</scope>
</reference>
<organism evidence="20 22">
    <name type="scientific">Didymodactylos carnosus</name>
    <dbReference type="NCBI Taxonomy" id="1234261"/>
    <lineage>
        <taxon>Eukaryota</taxon>
        <taxon>Metazoa</taxon>
        <taxon>Spiralia</taxon>
        <taxon>Gnathifera</taxon>
        <taxon>Rotifera</taxon>
        <taxon>Eurotatoria</taxon>
        <taxon>Bdelloidea</taxon>
        <taxon>Philodinida</taxon>
        <taxon>Philodinidae</taxon>
        <taxon>Didymodactylos</taxon>
    </lineage>
</organism>
<dbReference type="OrthoDB" id="361536at2759"/>
<feature type="binding site" evidence="14">
    <location>
        <position position="221"/>
    </location>
    <ligand>
        <name>Zn(2+)</name>
        <dbReference type="ChEBI" id="CHEBI:29105"/>
    </ligand>
</feature>
<evidence type="ECO:0000259" key="19">
    <source>
        <dbReference type="PROSITE" id="PS50271"/>
    </source>
</evidence>
<dbReference type="Pfam" id="PF02148">
    <property type="entry name" value="zf-UBP"/>
    <property type="match status" value="1"/>
</dbReference>
<dbReference type="EC" id="3.4.19.12" evidence="11 16"/>
<dbReference type="InterPro" id="IPR009060">
    <property type="entry name" value="UBA-like_sf"/>
</dbReference>
<evidence type="ECO:0000259" key="18">
    <source>
        <dbReference type="PROSITE" id="PS50235"/>
    </source>
</evidence>
<dbReference type="PROSITE" id="PS50235">
    <property type="entry name" value="USP_3"/>
    <property type="match status" value="1"/>
</dbReference>
<dbReference type="InterPro" id="IPR028889">
    <property type="entry name" value="USP"/>
</dbReference>
<evidence type="ECO:0000256" key="5">
    <source>
        <dbReference type="ARBA" id="ARBA00022737"/>
    </source>
</evidence>
<evidence type="ECO:0000256" key="8">
    <source>
        <dbReference type="ARBA" id="ARBA00022801"/>
    </source>
</evidence>
<dbReference type="InterPro" id="IPR018200">
    <property type="entry name" value="USP_CS"/>
</dbReference>
<evidence type="ECO:0000256" key="7">
    <source>
        <dbReference type="ARBA" id="ARBA00022786"/>
    </source>
</evidence>
<dbReference type="PANTHER" id="PTHR24006">
    <property type="entry name" value="UBIQUITIN CARBOXYL-TERMINAL HYDROLASE"/>
    <property type="match status" value="1"/>
</dbReference>
<feature type="binding site" evidence="13">
    <location>
        <begin position="210"/>
        <end position="213"/>
    </location>
    <ligand>
        <name>substrate</name>
    </ligand>
</feature>
<dbReference type="SMART" id="SM00290">
    <property type="entry name" value="ZnF_UBP"/>
    <property type="match status" value="1"/>
</dbReference>
<dbReference type="InterPro" id="IPR015940">
    <property type="entry name" value="UBA"/>
</dbReference>
<evidence type="ECO:0000256" key="9">
    <source>
        <dbReference type="ARBA" id="ARBA00022807"/>
    </source>
</evidence>
<comment type="similarity">
    <text evidence="2 11 16">Belongs to the peptidase C19 family.</text>
</comment>
<dbReference type="InterPro" id="IPR013083">
    <property type="entry name" value="Znf_RING/FYVE/PHD"/>
</dbReference>
<dbReference type="GO" id="GO:0006508">
    <property type="term" value="P:proteolysis"/>
    <property type="evidence" value="ECO:0007669"/>
    <property type="project" value="UniProtKB-KW"/>
</dbReference>
<feature type="binding site" evidence="14">
    <location>
        <position position="208"/>
    </location>
    <ligand>
        <name>Zn(2+)</name>
        <dbReference type="ChEBI" id="CHEBI:29105"/>
    </ligand>
</feature>
<dbReference type="CDD" id="cd14386">
    <property type="entry name" value="UBA2_UBP5"/>
    <property type="match status" value="1"/>
</dbReference>
<feature type="domain" description="USP" evidence="18">
    <location>
        <begin position="315"/>
        <end position="823"/>
    </location>
</feature>
<evidence type="ECO:0000256" key="11">
    <source>
        <dbReference type="PIRNR" id="PIRNR016308"/>
    </source>
</evidence>
<feature type="binding site" evidence="14">
    <location>
        <position position="188"/>
    </location>
    <ligand>
        <name>Zn(2+)</name>
        <dbReference type="ChEBI" id="CHEBI:29105"/>
    </ligand>
</feature>
<dbReference type="PANTHER" id="PTHR24006:SF664">
    <property type="entry name" value="UBIQUITIN CARBOXYL-TERMINAL HYDROLASE"/>
    <property type="match status" value="1"/>
</dbReference>
<feature type="domain" description="UBA" evidence="17">
    <location>
        <begin position="693"/>
        <end position="733"/>
    </location>
</feature>
<accession>A0A813UUX7</accession>
<evidence type="ECO:0000256" key="3">
    <source>
        <dbReference type="ARBA" id="ARBA00022670"/>
    </source>
</evidence>
<feature type="domain" description="UBA" evidence="17">
    <location>
        <begin position="626"/>
        <end position="667"/>
    </location>
</feature>
<dbReference type="SUPFAM" id="SSF46934">
    <property type="entry name" value="UBA-like"/>
    <property type="match status" value="1"/>
</dbReference>
<comment type="catalytic activity">
    <reaction evidence="1 11 16">
        <text>Thiol-dependent hydrolysis of ester, thioester, amide, peptide and isopeptide bonds formed by the C-terminal Gly of ubiquitin (a 76-residue protein attached to proteins as an intracellular targeting signal).</text>
        <dbReference type="EC" id="3.4.19.12"/>
    </reaction>
</comment>
<keyword evidence="22" id="KW-1185">Reference proteome</keyword>
<proteinExistence type="inferred from homology"/>
<dbReference type="Proteomes" id="UP000663829">
    <property type="component" value="Unassembled WGS sequence"/>
</dbReference>
<dbReference type="PROSITE" id="PS50030">
    <property type="entry name" value="UBA"/>
    <property type="match status" value="2"/>
</dbReference>
<feature type="binding site" evidence="13">
    <location>
        <position position="198"/>
    </location>
    <ligand>
        <name>substrate</name>
    </ligand>
</feature>
<evidence type="ECO:0000313" key="22">
    <source>
        <dbReference type="Proteomes" id="UP000663829"/>
    </source>
</evidence>
<sequence length="823" mass="93416">MDNTYSNVRVPGANDNVYKDECMYSFDNPESENGLFVCMSTFYGIGKDNVSRHCKLNPGKNVFLHILRRRKPVAIENQDTEPSKVTKMAIGLQGGFDLANRFAFDEKYSIYIHGPNIVIPYPENAATLPEHVQRSAAAIIQSESAFFKEELARTNATWDGEIKKVTKHAQTLPQMTSTRSIPPNGWKCDQCDLKDNLWLNLTDGAILCGRKFFDGTGGNNHAVEHYHKTKYPLAVKLGTITAHGADVYSYDEDDLVEDPNLAVHLSHWGVNMLNMEKSEKSMAELEIDLNQRYGEWATIQESNYQLKPIYGPGYTGMRNLGNSCYMNSVMQVLFTIKDYQEKYFNNAEYYFNHSKNVPNPANDFNIQTAKLAQGLLSGNYSKEVPNGGDPNLQGPSGIRPQMFRTLIGENHKDFSTKQQQDAAEYLQYFNELVHRHSKQDASPDALLDPSQCFEFQLEERIYCPSTTEVRYLTREDSMFRLNVALHGAKNMHEVLQYNKTKEDMEKQGVPTQDLLVVRPIVALNQCIAQWAEPESIEDYKLKRNGSPLAIRKTQRFLTFPDFLCVQLKKYTYNPDWSPRKIDVSMEIPDEIDITSLRAAGMQPGEKIMPEEDDHEIIATSSTSNVHVNEVLLKQLVDMGFSTEGCKRALINTGNNNVEAAMNWVFEHQSDPDFDLPYQAPTKKSRKEATQAPVASEEDIQIIMAMGFSRAHALRALRTTNNNIETAVDWALTNPEESASLQTLIDTLPHPVQDSKSLHSKFRDGNGKYRLVAFISHIGSHPNSGHYVCHILKEGRWVIFNDETVALSEHPPKDLAYLYLYKRE</sequence>
<dbReference type="GO" id="GO:0005634">
    <property type="term" value="C:nucleus"/>
    <property type="evidence" value="ECO:0007669"/>
    <property type="project" value="TreeGrafter"/>
</dbReference>
<keyword evidence="3 11" id="KW-0645">Protease</keyword>
<keyword evidence="5" id="KW-0677">Repeat</keyword>
<evidence type="ECO:0000256" key="12">
    <source>
        <dbReference type="PIRSR" id="PIRSR016308-1"/>
    </source>
</evidence>
<dbReference type="SUPFAM" id="SSF54001">
    <property type="entry name" value="Cysteine proteinases"/>
    <property type="match status" value="1"/>
</dbReference>
<feature type="active site" description="Proton acceptor" evidence="12">
    <location>
        <position position="785"/>
    </location>
</feature>
<evidence type="ECO:0000259" key="17">
    <source>
        <dbReference type="PROSITE" id="PS50030"/>
    </source>
</evidence>
<comment type="caution">
    <text evidence="20">The sequence shown here is derived from an EMBL/GenBank/DDBJ whole genome shotgun (WGS) entry which is preliminary data.</text>
</comment>
<evidence type="ECO:0000256" key="14">
    <source>
        <dbReference type="PIRSR" id="PIRSR016308-3"/>
    </source>
</evidence>
<protein>
    <recommendedName>
        <fullName evidence="11 16">Ubiquitin carboxyl-terminal hydrolase</fullName>
        <ecNumber evidence="11 16">3.4.19.12</ecNumber>
    </recommendedName>
</protein>
<dbReference type="Pfam" id="PF00443">
    <property type="entry name" value="UCH"/>
    <property type="match status" value="1"/>
</dbReference>
<evidence type="ECO:0000256" key="4">
    <source>
        <dbReference type="ARBA" id="ARBA00022723"/>
    </source>
</evidence>
<dbReference type="PROSITE" id="PS50271">
    <property type="entry name" value="ZF_UBP"/>
    <property type="match status" value="1"/>
</dbReference>
<dbReference type="Pfam" id="PF00627">
    <property type="entry name" value="UBA"/>
    <property type="match status" value="2"/>
</dbReference>
<dbReference type="PROSITE" id="PS00973">
    <property type="entry name" value="USP_2"/>
    <property type="match status" value="1"/>
</dbReference>
<dbReference type="EMBL" id="CAJNOQ010000692">
    <property type="protein sequence ID" value="CAF0828493.1"/>
    <property type="molecule type" value="Genomic_DNA"/>
</dbReference>
<dbReference type="SUPFAM" id="SSF57850">
    <property type="entry name" value="RING/U-box"/>
    <property type="match status" value="1"/>
</dbReference>
<dbReference type="CDD" id="cd02658">
    <property type="entry name" value="Peptidase_C19B"/>
    <property type="match status" value="1"/>
</dbReference>
<feature type="binding site" evidence="14">
    <location>
        <position position="191"/>
    </location>
    <ligand>
        <name>Zn(2+)</name>
        <dbReference type="ChEBI" id="CHEBI:29105"/>
    </ligand>
</feature>
<dbReference type="Gene3D" id="3.30.40.10">
    <property type="entry name" value="Zinc/RING finger domain, C3HC4 (zinc finger)"/>
    <property type="match status" value="2"/>
</dbReference>
<evidence type="ECO:0000256" key="2">
    <source>
        <dbReference type="ARBA" id="ARBA00009085"/>
    </source>
</evidence>
<feature type="binding site" evidence="13">
    <location>
        <position position="253"/>
    </location>
    <ligand>
        <name>substrate</name>
    </ligand>
</feature>
<dbReference type="InterPro" id="IPR050164">
    <property type="entry name" value="Peptidase_C19"/>
</dbReference>
<dbReference type="Gene3D" id="1.10.8.10">
    <property type="entry name" value="DNA helicase RuvA subunit, C-terminal domain"/>
    <property type="match status" value="2"/>
</dbReference>
<dbReference type="FunFam" id="3.30.40.10:FF:000026">
    <property type="entry name" value="Ubiquitin carboxyl-terminal hydrolase"/>
    <property type="match status" value="1"/>
</dbReference>
<dbReference type="Gene3D" id="3.90.70.10">
    <property type="entry name" value="Cysteine proteinases"/>
    <property type="match status" value="1"/>
</dbReference>
<keyword evidence="7 11" id="KW-0833">Ubl conjugation pathway</keyword>
<dbReference type="InterPro" id="IPR038765">
    <property type="entry name" value="Papain-like_cys_pep_sf"/>
</dbReference>
<evidence type="ECO:0000256" key="13">
    <source>
        <dbReference type="PIRSR" id="PIRSR016308-2"/>
    </source>
</evidence>
<dbReference type="Pfam" id="PF17807">
    <property type="entry name" value="zf-UBP_var"/>
    <property type="match status" value="1"/>
</dbReference>
<dbReference type="SMART" id="SM00165">
    <property type="entry name" value="UBA"/>
    <property type="match status" value="2"/>
</dbReference>
<dbReference type="PROSITE" id="PS00972">
    <property type="entry name" value="USP_1"/>
    <property type="match status" value="1"/>
</dbReference>
<dbReference type="InterPro" id="IPR001394">
    <property type="entry name" value="Peptidase_C19_UCH"/>
</dbReference>
<dbReference type="PIRSF" id="PIRSF016308">
    <property type="entry name" value="UBP"/>
    <property type="match status" value="1"/>
</dbReference>
<feature type="binding site" evidence="13">
    <location>
        <position position="248"/>
    </location>
    <ligand>
        <name>substrate</name>
    </ligand>
</feature>
<dbReference type="EMBL" id="CAJOBC010000692">
    <property type="protein sequence ID" value="CAF3615449.1"/>
    <property type="molecule type" value="Genomic_DNA"/>
</dbReference>
<dbReference type="CDD" id="cd14294">
    <property type="entry name" value="UBA1_UBP5_like"/>
    <property type="match status" value="1"/>
</dbReference>
<evidence type="ECO:0000313" key="20">
    <source>
        <dbReference type="EMBL" id="CAF0828493.1"/>
    </source>
</evidence>
<evidence type="ECO:0000313" key="21">
    <source>
        <dbReference type="EMBL" id="CAF3615449.1"/>
    </source>
</evidence>
<evidence type="ECO:0000256" key="6">
    <source>
        <dbReference type="ARBA" id="ARBA00022771"/>
    </source>
</evidence>
<dbReference type="InterPro" id="IPR041432">
    <property type="entry name" value="UBP13_Znf-UBP_var"/>
</dbReference>
<dbReference type="GO" id="GO:0016579">
    <property type="term" value="P:protein deubiquitination"/>
    <property type="evidence" value="ECO:0007669"/>
    <property type="project" value="InterPro"/>
</dbReference>
<keyword evidence="8 11" id="KW-0378">Hydrolase</keyword>
<feature type="binding site" evidence="13">
    <location>
        <position position="250"/>
    </location>
    <ligand>
        <name>substrate</name>
    </ligand>
</feature>
<dbReference type="InterPro" id="IPR001607">
    <property type="entry name" value="Znf_UBP"/>
</dbReference>
<feature type="domain" description="UBP-type" evidence="19">
    <location>
        <begin position="164"/>
        <end position="272"/>
    </location>
</feature>
<dbReference type="AlphaFoldDB" id="A0A813UUX7"/>
<evidence type="ECO:0000256" key="15">
    <source>
        <dbReference type="PROSITE-ProRule" id="PRU00502"/>
    </source>
</evidence>
<feature type="active site" description="Nucleophile" evidence="12">
    <location>
        <position position="324"/>
    </location>
</feature>
<dbReference type="InterPro" id="IPR016652">
    <property type="entry name" value="Ubiquitinyl_hydrolase"/>
</dbReference>
<dbReference type="Proteomes" id="UP000681722">
    <property type="component" value="Unassembled WGS sequence"/>
</dbReference>